<keyword evidence="3 8" id="KW-0812">Transmembrane</keyword>
<evidence type="ECO:0000256" key="6">
    <source>
        <dbReference type="ARBA" id="ARBA00023136"/>
    </source>
</evidence>
<dbReference type="Pfam" id="PF11412">
    <property type="entry name" value="DsbD_N"/>
    <property type="match status" value="1"/>
</dbReference>
<dbReference type="Gene3D" id="3.40.30.10">
    <property type="entry name" value="Glutaredoxin"/>
    <property type="match status" value="1"/>
</dbReference>
<dbReference type="Gene3D" id="2.60.40.1250">
    <property type="entry name" value="Thiol:disulfide interchange protein DsbD, N-terminal domain"/>
    <property type="match status" value="1"/>
</dbReference>
<dbReference type="SUPFAM" id="SSF74863">
    <property type="entry name" value="Thiol:disulfide interchange protein DsbD, N-terminal domain (DsbD-alpha)"/>
    <property type="match status" value="1"/>
</dbReference>
<evidence type="ECO:0000256" key="3">
    <source>
        <dbReference type="ARBA" id="ARBA00022692"/>
    </source>
</evidence>
<dbReference type="PANTHER" id="PTHR32234">
    <property type="entry name" value="THIOL:DISULFIDE INTERCHANGE PROTEIN DSBD"/>
    <property type="match status" value="1"/>
</dbReference>
<evidence type="ECO:0000256" key="2">
    <source>
        <dbReference type="ARBA" id="ARBA00022475"/>
    </source>
</evidence>
<evidence type="ECO:0000256" key="8">
    <source>
        <dbReference type="SAM" id="Phobius"/>
    </source>
</evidence>
<keyword evidence="2" id="KW-1003">Cell membrane</keyword>
<feature type="transmembrane region" description="Helical" evidence="8">
    <location>
        <begin position="427"/>
        <end position="445"/>
    </location>
</feature>
<keyword evidence="5 8" id="KW-1133">Transmembrane helix</keyword>
<evidence type="ECO:0000256" key="4">
    <source>
        <dbReference type="ARBA" id="ARBA00022748"/>
    </source>
</evidence>
<dbReference type="PROSITE" id="PS51352">
    <property type="entry name" value="THIOREDOXIN_2"/>
    <property type="match status" value="1"/>
</dbReference>
<dbReference type="InterPro" id="IPR028250">
    <property type="entry name" value="DsbDN"/>
</dbReference>
<feature type="transmembrane region" description="Helical" evidence="8">
    <location>
        <begin position="202"/>
        <end position="233"/>
    </location>
</feature>
<feature type="transmembrane region" description="Helical" evidence="8">
    <location>
        <begin position="245"/>
        <end position="271"/>
    </location>
</feature>
<dbReference type="eggNOG" id="COG4232">
    <property type="taxonomic scope" value="Bacteria"/>
</dbReference>
<dbReference type="AlphaFoldDB" id="F2K0R5"/>
<feature type="domain" description="Thioredoxin" evidence="9">
    <location>
        <begin position="473"/>
        <end position="618"/>
    </location>
</feature>
<dbReference type="GO" id="GO:0017004">
    <property type="term" value="P:cytochrome complex assembly"/>
    <property type="evidence" value="ECO:0007669"/>
    <property type="project" value="UniProtKB-KW"/>
</dbReference>
<evidence type="ECO:0000313" key="10">
    <source>
        <dbReference type="EMBL" id="ADZ92157.1"/>
    </source>
</evidence>
<sequence>MFSLVLVGQIKRLAVSFLVMFLAVPAFSGSDFLPPTKAFQLHVDDAKREIHWNIADGYYLYESRVSVWQSDDKSVSIPFHFLTKSEQKDDPNFGLVRVFHNQMAISMDVETAKQVDLTVSYQGCAAAGLCYPPQTKQVSFYAISAINDNTDEPTRTLDSMSTSATSTSIVKPSDSPAQTMATASNEGEEGRLVKLLLNGGSVWVLLTFFVLGLGLTFTPCVLPMIPILAGIIAGQAGNITAKKGFFLSLSYVLGMSFSYSMAGVLVGLFGAQLNLQALFQTPSVLIGFSLLFVLLSLSMFGFYELQLPVFVRDRLDKLSQKSVGGPYLGVGIMGAISALIVSPCVSAPLAGALIYISTTGDAVLGGSVLFVMSLGMGVPLLLVGLGGGKYLPKAGMWMMQVKAAFGVILLGVAVALLSRILPDTVNVYLWAGLCIVYAVHLSPFQSGENGWGKTRQGIALMLLIYGTALLTSGLAGKPSLEKPLGYVASVSNAMVMENVTPLFDRMRDVDALEEAMQQGMQQNKVVVVDLYADWCTACIEMEKSVFSNPELQIYSEKVSFLQLDLTDNTTAQQAFLTKYGAFGPPTVLFFSPDGGLVNLRQGEMDLTQFKQVLQSTRESF</sequence>
<feature type="transmembrane region" description="Helical" evidence="8">
    <location>
        <begin position="368"/>
        <end position="391"/>
    </location>
</feature>
<dbReference type="Pfam" id="PF02683">
    <property type="entry name" value="DsbD_TM"/>
    <property type="match status" value="1"/>
</dbReference>
<feature type="region of interest" description="Disordered" evidence="7">
    <location>
        <begin position="152"/>
        <end position="185"/>
    </location>
</feature>
<evidence type="ECO:0000256" key="1">
    <source>
        <dbReference type="ARBA" id="ARBA00004651"/>
    </source>
</evidence>
<organism evidence="10 11">
    <name type="scientific">Marinomonas mediterranea (strain ATCC 700492 / JCM 21426 / NBRC 103028 / MMB-1)</name>
    <dbReference type="NCBI Taxonomy" id="717774"/>
    <lineage>
        <taxon>Bacteria</taxon>
        <taxon>Pseudomonadati</taxon>
        <taxon>Pseudomonadota</taxon>
        <taxon>Gammaproteobacteria</taxon>
        <taxon>Oceanospirillales</taxon>
        <taxon>Oceanospirillaceae</taxon>
        <taxon>Marinomonas</taxon>
    </lineage>
</organism>
<dbReference type="SUPFAM" id="SSF52833">
    <property type="entry name" value="Thioredoxin-like"/>
    <property type="match status" value="1"/>
</dbReference>
<name>F2K0R5_MARM1</name>
<keyword evidence="11" id="KW-1185">Reference proteome</keyword>
<evidence type="ECO:0000256" key="7">
    <source>
        <dbReference type="SAM" id="MobiDB-lite"/>
    </source>
</evidence>
<dbReference type="InterPro" id="IPR013766">
    <property type="entry name" value="Thioredoxin_domain"/>
</dbReference>
<dbReference type="GO" id="GO:0047134">
    <property type="term" value="F:protein-disulfide reductase [NAD(P)H] activity"/>
    <property type="evidence" value="ECO:0007669"/>
    <property type="project" value="UniProtKB-EC"/>
</dbReference>
<feature type="transmembrane region" description="Helical" evidence="8">
    <location>
        <begin position="457"/>
        <end position="476"/>
    </location>
</feature>
<keyword evidence="6 8" id="KW-0472">Membrane</keyword>
<feature type="compositionally biased region" description="Polar residues" evidence="7">
    <location>
        <begin position="156"/>
        <end position="185"/>
    </location>
</feature>
<proteinExistence type="predicted"/>
<dbReference type="PANTHER" id="PTHR32234:SF0">
    <property type="entry name" value="THIOL:DISULFIDE INTERCHANGE PROTEIN DSBD"/>
    <property type="match status" value="1"/>
</dbReference>
<feature type="transmembrane region" description="Helical" evidence="8">
    <location>
        <begin position="403"/>
        <end position="421"/>
    </location>
</feature>
<keyword evidence="10" id="KW-0560">Oxidoreductase</keyword>
<dbReference type="Pfam" id="PF13899">
    <property type="entry name" value="Thioredoxin_7"/>
    <property type="match status" value="1"/>
</dbReference>
<dbReference type="InterPro" id="IPR036249">
    <property type="entry name" value="Thioredoxin-like_sf"/>
</dbReference>
<protein>
    <submittedName>
        <fullName evidence="10">Protein-disulfide reductase</fullName>
        <ecNumber evidence="10">1.8.1.8</ecNumber>
    </submittedName>
</protein>
<evidence type="ECO:0000259" key="9">
    <source>
        <dbReference type="PROSITE" id="PS51352"/>
    </source>
</evidence>
<dbReference type="NCBIfam" id="NF001419">
    <property type="entry name" value="PRK00293.1"/>
    <property type="match status" value="1"/>
</dbReference>
<dbReference type="GO" id="GO:0045454">
    <property type="term" value="P:cell redox homeostasis"/>
    <property type="evidence" value="ECO:0007669"/>
    <property type="project" value="TreeGrafter"/>
</dbReference>
<accession>F2K0R5</accession>
<evidence type="ECO:0000256" key="5">
    <source>
        <dbReference type="ARBA" id="ARBA00022989"/>
    </source>
</evidence>
<dbReference type="STRING" id="717774.Marme_2935"/>
<keyword evidence="4" id="KW-0201">Cytochrome c-type biogenesis</keyword>
<dbReference type="HOGENOM" id="CLU_014657_3_0_6"/>
<feature type="transmembrane region" description="Helical" evidence="8">
    <location>
        <begin position="283"/>
        <end position="305"/>
    </location>
</feature>
<dbReference type="OrthoDB" id="9811036at2"/>
<dbReference type="EC" id="1.8.1.8" evidence="10"/>
<gene>
    <name evidence="10" type="ordered locus">Marme_2935</name>
</gene>
<dbReference type="RefSeq" id="WP_013662060.1">
    <property type="nucleotide sequence ID" value="NC_015276.1"/>
</dbReference>
<dbReference type="InterPro" id="IPR036929">
    <property type="entry name" value="DsbDN_sf"/>
</dbReference>
<dbReference type="GO" id="GO:0005886">
    <property type="term" value="C:plasma membrane"/>
    <property type="evidence" value="ECO:0007669"/>
    <property type="project" value="UniProtKB-SubCell"/>
</dbReference>
<dbReference type="KEGG" id="mme:Marme_2935"/>
<evidence type="ECO:0000313" key="11">
    <source>
        <dbReference type="Proteomes" id="UP000001062"/>
    </source>
</evidence>
<dbReference type="PATRIC" id="fig|717774.3.peg.3022"/>
<comment type="subcellular location">
    <subcellularLocation>
        <location evidence="1">Cell membrane</location>
        <topology evidence="1">Multi-pass membrane protein</topology>
    </subcellularLocation>
</comment>
<feature type="transmembrane region" description="Helical" evidence="8">
    <location>
        <begin position="326"/>
        <end position="356"/>
    </location>
</feature>
<reference evidence="10 11" key="1">
    <citation type="journal article" date="2012" name="Stand. Genomic Sci.">
        <title>Complete genome sequence of the melanogenic marine bacterium Marinomonas mediterranea type strain (MMB-1(T)).</title>
        <authorList>
            <person name="Lucas-Elio P."/>
            <person name="Goodwin L."/>
            <person name="Woyke T."/>
            <person name="Pitluck S."/>
            <person name="Nolan M."/>
            <person name="Kyrpides N.C."/>
            <person name="Detter J.C."/>
            <person name="Copeland A."/>
            <person name="Teshima H."/>
            <person name="Bruce D."/>
            <person name="Detter C."/>
            <person name="Tapia R."/>
            <person name="Han S."/>
            <person name="Land M.L."/>
            <person name="Ivanova N."/>
            <person name="Mikhailova N."/>
            <person name="Johnston A.W."/>
            <person name="Sanchez-Amat A."/>
        </authorList>
    </citation>
    <scope>NUCLEOTIDE SEQUENCE [LARGE SCALE GENOMIC DNA]</scope>
    <source>
        <strain evidence="11">ATCC 700492 / JCM 21426 / NBRC 103028 / MMB-1</strain>
    </source>
</reference>
<dbReference type="InterPro" id="IPR003834">
    <property type="entry name" value="Cyt_c_assmbl_TM_dom"/>
</dbReference>
<dbReference type="EMBL" id="CP002583">
    <property type="protein sequence ID" value="ADZ92157.1"/>
    <property type="molecule type" value="Genomic_DNA"/>
</dbReference>
<dbReference type="Proteomes" id="UP000001062">
    <property type="component" value="Chromosome"/>
</dbReference>